<comment type="caution">
    <text evidence="1">The sequence shown here is derived from an EMBL/GenBank/DDBJ whole genome shotgun (WGS) entry which is preliminary data.</text>
</comment>
<sequence length="76" mass="8351">MTSQGDEYAFLWDGSEEGWTVVRTRVGPGAIYNTTTHRVLVIENDHAAERTIRLMSENGCPVLGSLPQAPPPTDHT</sequence>
<evidence type="ECO:0000313" key="1">
    <source>
        <dbReference type="EMBL" id="OEV18611.1"/>
    </source>
</evidence>
<evidence type="ECO:0000313" key="2">
    <source>
        <dbReference type="Proteomes" id="UP000175971"/>
    </source>
</evidence>
<reference evidence="1 2" key="1">
    <citation type="journal article" date="2016" name="Front. Microbiol.">
        <title>Comparative Genomics Analysis of Streptomyces Species Reveals Their Adaptation to the Marine Environment and Their Diversity at the Genomic Level.</title>
        <authorList>
            <person name="Tian X."/>
            <person name="Zhang Z."/>
            <person name="Yang T."/>
            <person name="Chen M."/>
            <person name="Li J."/>
            <person name="Chen F."/>
            <person name="Yang J."/>
            <person name="Li W."/>
            <person name="Zhang B."/>
            <person name="Zhang Z."/>
            <person name="Wu J."/>
            <person name="Zhang C."/>
            <person name="Long L."/>
            <person name="Xiao J."/>
        </authorList>
    </citation>
    <scope>NUCLEOTIDE SEQUENCE [LARGE SCALE GENOMIC DNA]</scope>
    <source>
        <strain evidence="1 2">SCSIO M10372</strain>
    </source>
</reference>
<dbReference type="RefSeq" id="WP_070202278.1">
    <property type="nucleotide sequence ID" value="NZ_LJGZ01000091.1"/>
</dbReference>
<dbReference type="EMBL" id="LJGZ01000091">
    <property type="protein sequence ID" value="OEV18611.1"/>
    <property type="molecule type" value="Genomic_DNA"/>
</dbReference>
<keyword evidence="2" id="KW-1185">Reference proteome</keyword>
<dbReference type="OrthoDB" id="7065471at2"/>
<protein>
    <submittedName>
        <fullName evidence="1">Uncharacterized protein</fullName>
    </submittedName>
</protein>
<gene>
    <name evidence="1" type="ORF">AN221_21310</name>
</gene>
<dbReference type="AlphaFoldDB" id="A0A1E7LR14"/>
<organism evidence="1 2">
    <name type="scientific">Streptomyces nanshensis</name>
    <dbReference type="NCBI Taxonomy" id="518642"/>
    <lineage>
        <taxon>Bacteria</taxon>
        <taxon>Bacillati</taxon>
        <taxon>Actinomycetota</taxon>
        <taxon>Actinomycetes</taxon>
        <taxon>Kitasatosporales</taxon>
        <taxon>Streptomycetaceae</taxon>
        <taxon>Streptomyces</taxon>
    </lineage>
</organism>
<dbReference type="Proteomes" id="UP000175971">
    <property type="component" value="Unassembled WGS sequence"/>
</dbReference>
<accession>A0A1E7LR14</accession>
<proteinExistence type="predicted"/>
<name>A0A1E7LR14_9ACTN</name>